<evidence type="ECO:0000256" key="4">
    <source>
        <dbReference type="ARBA" id="ARBA00022840"/>
    </source>
</evidence>
<dbReference type="SUPFAM" id="SSF52540">
    <property type="entry name" value="P-loop containing nucleoside triphosphate hydrolases"/>
    <property type="match status" value="1"/>
</dbReference>
<dbReference type="InterPro" id="IPR000719">
    <property type="entry name" value="Prot_kinase_dom"/>
</dbReference>
<sequence>MSESAHQPPGPRSRDDCQPPSEVDEYRLLRLLGQGRTGRVYLAHDTLLERTVAVKFIPALDAGALPRFLIEARAAARIQHPNVATLYRAGQFEGHPYLVSEYIRGTSLDRLPRPLPWRRVLEIGVGLARGLAAAHRRNVLHRDIKPGNAILEESGTVKLLDFGLAKILDGPGTLPSESDGPGEELPERAPPGLELPSISRGALVGTPYFMSPEAWAREPVSARADLFSLGAVLYELAAGHGPFRHVPPRELARTVREQDARPLHLARPDVDARLAEVVDRCLRRDPLERFASADALLEALEDVRTGDTTLRVPEGNPYRGLNAFQEEHRALFFGRQREVRAVVERLRASAFVLVTGDSGVGKSSLCLAGVVPRVVEGALEDGYTWRPARMVPGRRPISLLAAALAPHFPLEEARIEQLAREEPTTLVRALRASLGENTRQGLLLHVDQLEELVTLSEPGEALLLAELLAQFASGVAGVRLLATVRSDFLTRLGVLPGLGEALSRALYLLRPLGRAEVREVVTGPARLKGARFESEALINELVDSTLSAEGGLPLLQFTLAELWEARDAARGLIPASALEALGGVSGALARYADGIIAQLLPDQQVAARRLLMRLVTVDNTRARRSEAELLGQEPAAPAALEALIRARLVVARRSEEGSSFDIAHEALLTGWPTLAQWLAEAHEARQFHARLERAASEWERLGRPREALWGARHLAELQAHPQEALSARETAFLDASRGSLRRGKLLTRAFAVGFVASLALVYVGMRVNAWYTLERQVRTSLGEARPLLERAREQQRALERTRAESFALFDTGKLEEASARWAEALRLSRDTERDYLRASEAMEKALVLAPDRQEVREAFADVLAERALLAERAFHPGDRDELLQRLSLYDTSGTRMARWNAPMRLSVRTRPAGATVTLARYTLVDDQYVPTPVPVPGPTPLEGVALERGSWLVEVRAPGHVPVRYPLRAEPGTERVLELVLPEEHQVPPGFVYVPRGTFLFGTAAEESIRRFFNTTPLHPVETGPYLISRTEVTYGEYLEWLETLPPERFARHVPHGASATSVNAEVKLTRSPEGRWSLRIMPNVVAYEAREGEPIRYTSRPRDVEQDWRRMPVGAIDYEDARAYAAWVASTGRVPGARLCTEWEWERAARGADEREFPQGDVLLPHQANFDETYGKVGANFGPDEVGRHPGSRSPFGLEDMSGNVWEWADSVLAPGRPVARGGSYYYASSTARVTNRESPEPNFRDLSVGLRLCAPAPPGVQ</sequence>
<protein>
    <submittedName>
        <fullName evidence="8">Protein kinase</fullName>
    </submittedName>
</protein>
<reference evidence="8 9" key="2">
    <citation type="submission" date="2016-12" db="EMBL/GenBank/DDBJ databases">
        <title>Draft Genome Sequence of Cystobacter ferrugineus Strain Cbfe23.</title>
        <authorList>
            <person name="Akbar S."/>
            <person name="Dowd S.E."/>
            <person name="Stevens D.C."/>
        </authorList>
    </citation>
    <scope>NUCLEOTIDE SEQUENCE [LARGE SCALE GENOMIC DNA]</scope>
    <source>
        <strain evidence="8 9">Cbfe23</strain>
    </source>
</reference>
<dbReference type="Gene3D" id="3.30.200.20">
    <property type="entry name" value="Phosphorylase Kinase, domain 1"/>
    <property type="match status" value="1"/>
</dbReference>
<dbReference type="CDD" id="cd14014">
    <property type="entry name" value="STKc_PknB_like"/>
    <property type="match status" value="1"/>
</dbReference>
<name>A0A1L9B1D0_9BACT</name>
<keyword evidence="4 5" id="KW-0067">ATP-binding</keyword>
<dbReference type="Pfam" id="PF03781">
    <property type="entry name" value="FGE-sulfatase"/>
    <property type="match status" value="1"/>
</dbReference>
<evidence type="ECO:0000259" key="7">
    <source>
        <dbReference type="PROSITE" id="PS50011"/>
    </source>
</evidence>
<comment type="caution">
    <text evidence="8">The sequence shown here is derived from an EMBL/GenBank/DDBJ whole genome shotgun (WGS) entry which is preliminary data.</text>
</comment>
<dbReference type="Gene3D" id="1.10.510.10">
    <property type="entry name" value="Transferase(Phosphotransferase) domain 1"/>
    <property type="match status" value="1"/>
</dbReference>
<dbReference type="Gene3D" id="3.40.50.300">
    <property type="entry name" value="P-loop containing nucleotide triphosphate hydrolases"/>
    <property type="match status" value="1"/>
</dbReference>
<evidence type="ECO:0000256" key="2">
    <source>
        <dbReference type="ARBA" id="ARBA00022741"/>
    </source>
</evidence>
<evidence type="ECO:0000256" key="3">
    <source>
        <dbReference type="ARBA" id="ARBA00022777"/>
    </source>
</evidence>
<evidence type="ECO:0000256" key="1">
    <source>
        <dbReference type="ARBA" id="ARBA00022679"/>
    </source>
</evidence>
<dbReference type="InterPro" id="IPR017441">
    <property type="entry name" value="Protein_kinase_ATP_BS"/>
</dbReference>
<dbReference type="InterPro" id="IPR011009">
    <property type="entry name" value="Kinase-like_dom_sf"/>
</dbReference>
<dbReference type="InterPro" id="IPR042095">
    <property type="entry name" value="SUMF_sf"/>
</dbReference>
<keyword evidence="3 8" id="KW-0418">Kinase</keyword>
<keyword evidence="9" id="KW-1185">Reference proteome</keyword>
<dbReference type="SMART" id="SM00220">
    <property type="entry name" value="S_TKc"/>
    <property type="match status" value="1"/>
</dbReference>
<keyword evidence="1" id="KW-0808">Transferase</keyword>
<evidence type="ECO:0000313" key="9">
    <source>
        <dbReference type="Proteomes" id="UP000182229"/>
    </source>
</evidence>
<dbReference type="PANTHER" id="PTHR43289">
    <property type="entry name" value="MITOGEN-ACTIVATED PROTEIN KINASE KINASE KINASE 20-RELATED"/>
    <property type="match status" value="1"/>
</dbReference>
<keyword evidence="2 5" id="KW-0547">Nucleotide-binding</keyword>
<dbReference type="CDD" id="cd00267">
    <property type="entry name" value="ABC_ATPase"/>
    <property type="match status" value="1"/>
</dbReference>
<dbReference type="Pfam" id="PF20703">
    <property type="entry name" value="nSTAND1"/>
    <property type="match status" value="1"/>
</dbReference>
<dbReference type="InterPro" id="IPR049052">
    <property type="entry name" value="nSTAND1"/>
</dbReference>
<dbReference type="RefSeq" id="WP_071902990.1">
    <property type="nucleotide sequence ID" value="NZ_MPIN01000012.1"/>
</dbReference>
<dbReference type="SUPFAM" id="SSF56436">
    <property type="entry name" value="C-type lectin-like"/>
    <property type="match status" value="1"/>
</dbReference>
<evidence type="ECO:0000313" key="8">
    <source>
        <dbReference type="EMBL" id="OJH35963.1"/>
    </source>
</evidence>
<dbReference type="Proteomes" id="UP000182229">
    <property type="component" value="Unassembled WGS sequence"/>
</dbReference>
<dbReference type="Gene3D" id="3.90.1580.10">
    <property type="entry name" value="paralog of FGE (formylglycine-generating enzyme)"/>
    <property type="match status" value="1"/>
</dbReference>
<dbReference type="InterPro" id="IPR005532">
    <property type="entry name" value="SUMF_dom"/>
</dbReference>
<dbReference type="GO" id="GO:0004674">
    <property type="term" value="F:protein serine/threonine kinase activity"/>
    <property type="evidence" value="ECO:0007669"/>
    <property type="project" value="TreeGrafter"/>
</dbReference>
<accession>A0A1L9B1D0</accession>
<dbReference type="InterPro" id="IPR016187">
    <property type="entry name" value="CTDL_fold"/>
</dbReference>
<dbReference type="PROSITE" id="PS50011">
    <property type="entry name" value="PROTEIN_KINASE_DOM"/>
    <property type="match status" value="1"/>
</dbReference>
<evidence type="ECO:0000256" key="5">
    <source>
        <dbReference type="PROSITE-ProRule" id="PRU10141"/>
    </source>
</evidence>
<dbReference type="STRING" id="83449.BON30_35755"/>
<feature type="domain" description="Protein kinase" evidence="7">
    <location>
        <begin position="26"/>
        <end position="310"/>
    </location>
</feature>
<dbReference type="SUPFAM" id="SSF56112">
    <property type="entry name" value="Protein kinase-like (PK-like)"/>
    <property type="match status" value="1"/>
</dbReference>
<evidence type="ECO:0000256" key="6">
    <source>
        <dbReference type="SAM" id="MobiDB-lite"/>
    </source>
</evidence>
<dbReference type="OrthoDB" id="5476619at2"/>
<dbReference type="PROSITE" id="PS00107">
    <property type="entry name" value="PROTEIN_KINASE_ATP"/>
    <property type="match status" value="1"/>
</dbReference>
<dbReference type="Pfam" id="PF00069">
    <property type="entry name" value="Pkinase"/>
    <property type="match status" value="1"/>
</dbReference>
<dbReference type="AlphaFoldDB" id="A0A1L9B1D0"/>
<organism evidence="8 9">
    <name type="scientific">Cystobacter ferrugineus</name>
    <dbReference type="NCBI Taxonomy" id="83449"/>
    <lineage>
        <taxon>Bacteria</taxon>
        <taxon>Pseudomonadati</taxon>
        <taxon>Myxococcota</taxon>
        <taxon>Myxococcia</taxon>
        <taxon>Myxococcales</taxon>
        <taxon>Cystobacterineae</taxon>
        <taxon>Archangiaceae</taxon>
        <taxon>Cystobacter</taxon>
    </lineage>
</organism>
<feature type="region of interest" description="Disordered" evidence="6">
    <location>
        <begin position="171"/>
        <end position="192"/>
    </location>
</feature>
<dbReference type="InterPro" id="IPR027417">
    <property type="entry name" value="P-loop_NTPase"/>
</dbReference>
<dbReference type="EMBL" id="MPIN01000012">
    <property type="protein sequence ID" value="OJH35963.1"/>
    <property type="molecule type" value="Genomic_DNA"/>
</dbReference>
<reference evidence="9" key="1">
    <citation type="submission" date="2016-11" db="EMBL/GenBank/DDBJ databases">
        <authorList>
            <person name="Shukria A."/>
            <person name="Stevens D.C."/>
        </authorList>
    </citation>
    <scope>NUCLEOTIDE SEQUENCE [LARGE SCALE GENOMIC DNA]</scope>
    <source>
        <strain evidence="9">Cbfe23</strain>
    </source>
</reference>
<dbReference type="GO" id="GO:0005524">
    <property type="term" value="F:ATP binding"/>
    <property type="evidence" value="ECO:0007669"/>
    <property type="project" value="UniProtKB-UniRule"/>
</dbReference>
<feature type="region of interest" description="Disordered" evidence="6">
    <location>
        <begin position="1"/>
        <end position="20"/>
    </location>
</feature>
<gene>
    <name evidence="8" type="ORF">BON30_35755</name>
</gene>
<proteinExistence type="predicted"/>
<dbReference type="PANTHER" id="PTHR43289:SF34">
    <property type="entry name" value="SERINE_THREONINE-PROTEIN KINASE YBDM-RELATED"/>
    <property type="match status" value="1"/>
</dbReference>
<feature type="binding site" evidence="5">
    <location>
        <position position="55"/>
    </location>
    <ligand>
        <name>ATP</name>
        <dbReference type="ChEBI" id="CHEBI:30616"/>
    </ligand>
</feature>